<name>A0A6L2K026_TANCI</name>
<feature type="coiled-coil region" evidence="1">
    <location>
        <begin position="535"/>
        <end position="562"/>
    </location>
</feature>
<gene>
    <name evidence="2" type="ORF">Tci_014347</name>
</gene>
<keyword evidence="1" id="KW-0175">Coiled coil</keyword>
<proteinExistence type="predicted"/>
<comment type="caution">
    <text evidence="2">The sequence shown here is derived from an EMBL/GenBank/DDBJ whole genome shotgun (WGS) entry which is preliminary data.</text>
</comment>
<reference evidence="2" key="1">
    <citation type="journal article" date="2019" name="Sci. Rep.">
        <title>Draft genome of Tanacetum cinerariifolium, the natural source of mosquito coil.</title>
        <authorList>
            <person name="Yamashiro T."/>
            <person name="Shiraishi A."/>
            <person name="Satake H."/>
            <person name="Nakayama K."/>
        </authorList>
    </citation>
    <scope>NUCLEOTIDE SEQUENCE</scope>
</reference>
<dbReference type="EMBL" id="BKCJ010001560">
    <property type="protein sequence ID" value="GEU42369.1"/>
    <property type="molecule type" value="Genomic_DNA"/>
</dbReference>
<sequence length="591" mass="67257">MEAIQDFLKKYDQIPSEEKCIALLRAEEKFLKVNLEDDNDDDNYDKESIISMNTDTFKTPSSDAITTSSQIKEPEDSLIMEDEDINTIPEKESDEENESSVEPIPYPKRTTLRNFLDLPFEFDEESISSDENLIYDEVLEEINDTNYLIDSIIDSSKIDPLLEDFIGELALINPIPPRIDEINFDHEENIRVIEKLLYDNSSPRPPEELNSEISIKSFSPSPIPVEDSDSLIKEIDTFLALNDSIPPGIDSDGNDSEEVNFILEYEPNPGELTRVVVEDVFGEPRVRVPNVLPTHPTFSLDSDFTPFDNFSRSGLLVSFPSENRNKTFDPRISIDVQSKRFLSLNEFSISFISDPLSPVLESLLLFSSENKGKVFNPGILVSKEEKSLSHRGFTAFKIIYNFHNESTMMIYGGEIPILDVPYILRKDFKAYTGIEPQAFIERMLQDFNFIQTRIDSGKRMKVADLGTIRIAQETKRIAQGMKASTMGKKAAALGIDTSLMEKVDNNTIPNSSDMCNNEFKDDHNADDHEDERVVLANLIANLKLVTDENKKFQNKLRNSNAALTHELNECKYALEKSNDIRDRCRIALHQK</sequence>
<dbReference type="AlphaFoldDB" id="A0A6L2K026"/>
<organism evidence="2">
    <name type="scientific">Tanacetum cinerariifolium</name>
    <name type="common">Dalmatian daisy</name>
    <name type="synonym">Chrysanthemum cinerariifolium</name>
    <dbReference type="NCBI Taxonomy" id="118510"/>
    <lineage>
        <taxon>Eukaryota</taxon>
        <taxon>Viridiplantae</taxon>
        <taxon>Streptophyta</taxon>
        <taxon>Embryophyta</taxon>
        <taxon>Tracheophyta</taxon>
        <taxon>Spermatophyta</taxon>
        <taxon>Magnoliopsida</taxon>
        <taxon>eudicotyledons</taxon>
        <taxon>Gunneridae</taxon>
        <taxon>Pentapetalae</taxon>
        <taxon>asterids</taxon>
        <taxon>campanulids</taxon>
        <taxon>Asterales</taxon>
        <taxon>Asteraceae</taxon>
        <taxon>Asteroideae</taxon>
        <taxon>Anthemideae</taxon>
        <taxon>Anthemidinae</taxon>
        <taxon>Tanacetum</taxon>
    </lineage>
</organism>
<evidence type="ECO:0000256" key="1">
    <source>
        <dbReference type="SAM" id="Coils"/>
    </source>
</evidence>
<evidence type="ECO:0000313" key="2">
    <source>
        <dbReference type="EMBL" id="GEU42369.1"/>
    </source>
</evidence>
<protein>
    <submittedName>
        <fullName evidence="2">Uncharacterized protein</fullName>
    </submittedName>
</protein>
<accession>A0A6L2K026</accession>